<comment type="caution">
    <text evidence="3">The sequence shown here is derived from an EMBL/GenBank/DDBJ whole genome shotgun (WGS) entry which is preliminary data.</text>
</comment>
<dbReference type="Proteomes" id="UP001519460">
    <property type="component" value="Unassembled WGS sequence"/>
</dbReference>
<feature type="transmembrane region" description="Helical" evidence="2">
    <location>
        <begin position="107"/>
        <end position="133"/>
    </location>
</feature>
<dbReference type="AlphaFoldDB" id="A0ABD0J521"/>
<keyword evidence="2" id="KW-0812">Transmembrane</keyword>
<keyword evidence="2" id="KW-0472">Membrane</keyword>
<accession>A0ABD0J521</accession>
<reference evidence="3 4" key="1">
    <citation type="journal article" date="2023" name="Sci. Data">
        <title>Genome assembly of the Korean intertidal mud-creeper Batillaria attramentaria.</title>
        <authorList>
            <person name="Patra A.K."/>
            <person name="Ho P.T."/>
            <person name="Jun S."/>
            <person name="Lee S.J."/>
            <person name="Kim Y."/>
            <person name="Won Y.J."/>
        </authorList>
    </citation>
    <scope>NUCLEOTIDE SEQUENCE [LARGE SCALE GENOMIC DNA]</scope>
    <source>
        <strain evidence="3">Wonlab-2016</strain>
    </source>
</reference>
<evidence type="ECO:0000256" key="2">
    <source>
        <dbReference type="SAM" id="Phobius"/>
    </source>
</evidence>
<feature type="compositionally biased region" description="Polar residues" evidence="1">
    <location>
        <begin position="154"/>
        <end position="167"/>
    </location>
</feature>
<evidence type="ECO:0000313" key="4">
    <source>
        <dbReference type="Proteomes" id="UP001519460"/>
    </source>
</evidence>
<feature type="region of interest" description="Disordered" evidence="1">
    <location>
        <begin position="139"/>
        <end position="199"/>
    </location>
</feature>
<evidence type="ECO:0000313" key="3">
    <source>
        <dbReference type="EMBL" id="KAK7461571.1"/>
    </source>
</evidence>
<gene>
    <name evidence="3" type="ORF">BaRGS_00038656</name>
</gene>
<proteinExistence type="predicted"/>
<organism evidence="3 4">
    <name type="scientific">Batillaria attramentaria</name>
    <dbReference type="NCBI Taxonomy" id="370345"/>
    <lineage>
        <taxon>Eukaryota</taxon>
        <taxon>Metazoa</taxon>
        <taxon>Spiralia</taxon>
        <taxon>Lophotrochozoa</taxon>
        <taxon>Mollusca</taxon>
        <taxon>Gastropoda</taxon>
        <taxon>Caenogastropoda</taxon>
        <taxon>Sorbeoconcha</taxon>
        <taxon>Cerithioidea</taxon>
        <taxon>Batillariidae</taxon>
        <taxon>Batillaria</taxon>
    </lineage>
</organism>
<sequence>MSKDAFQDFTGQSVKPSVGMGVSMKPATNKMASVPVRLFGPLLLAQNARTVITEQQRANLVVAVVTMASVTRTTDIVLVDVLKVMAESFVTVVKATGNSDTQDGATIVGPIVGSVLGAALLIGLFILLAALIIRKRRSREVPSSGETNGRRTEVQFSPDNAVQSVDTDGNKPETSDPDSNYARLENYENPDDIRPYSMLQTDHGHSANISIQGDKEAVLFHNTRTTGDKTRILE</sequence>
<evidence type="ECO:0000256" key="1">
    <source>
        <dbReference type="SAM" id="MobiDB-lite"/>
    </source>
</evidence>
<keyword evidence="4" id="KW-1185">Reference proteome</keyword>
<keyword evidence="2" id="KW-1133">Transmembrane helix</keyword>
<dbReference type="EMBL" id="JACVVK020000634">
    <property type="protein sequence ID" value="KAK7461571.1"/>
    <property type="molecule type" value="Genomic_DNA"/>
</dbReference>
<name>A0ABD0J521_9CAEN</name>
<protein>
    <submittedName>
        <fullName evidence="3">Uncharacterized protein</fullName>
    </submittedName>
</protein>